<keyword evidence="4" id="KW-1185">Reference proteome</keyword>
<evidence type="ECO:0000259" key="2">
    <source>
        <dbReference type="Pfam" id="PF13276"/>
    </source>
</evidence>
<dbReference type="Proteomes" id="UP000285530">
    <property type="component" value="Unassembled WGS sequence"/>
</dbReference>
<feature type="compositionally biased region" description="Basic and acidic residues" evidence="1">
    <location>
        <begin position="108"/>
        <end position="118"/>
    </location>
</feature>
<dbReference type="OrthoDB" id="9814072at2"/>
<dbReference type="EMBL" id="QZEV01000087">
    <property type="protein sequence ID" value="RJK99925.1"/>
    <property type="molecule type" value="Genomic_DNA"/>
</dbReference>
<dbReference type="AlphaFoldDB" id="A0A418ZSD5"/>
<feature type="compositionally biased region" description="Basic residues" evidence="1">
    <location>
        <begin position="97"/>
        <end position="107"/>
    </location>
</feature>
<protein>
    <recommendedName>
        <fullName evidence="2">HTH-like domain-containing protein</fullName>
    </recommendedName>
</protein>
<evidence type="ECO:0000313" key="3">
    <source>
        <dbReference type="EMBL" id="RJK99925.1"/>
    </source>
</evidence>
<organism evidence="3 4">
    <name type="scientific">Paracoccus aestuarii</name>
    <dbReference type="NCBI Taxonomy" id="453842"/>
    <lineage>
        <taxon>Bacteria</taxon>
        <taxon>Pseudomonadati</taxon>
        <taxon>Pseudomonadota</taxon>
        <taxon>Alphaproteobacteria</taxon>
        <taxon>Rhodobacterales</taxon>
        <taxon>Paracoccaceae</taxon>
        <taxon>Paracoccus</taxon>
    </lineage>
</organism>
<proteinExistence type="predicted"/>
<accession>A0A418ZSD5</accession>
<sequence length="118" mass="14009">MNLDLMLLIDKQFLDTPFYVVRQMTWHLQNEGHAVNQRRIRRLMRRTLRCQSSPRLLRQDNPAPSEPRRRQGGQQRTAHHRNLPNAPRPADEGIRGQSHRHGTFKARSHQDDQTIHRP</sequence>
<gene>
    <name evidence="3" type="ORF">D3P06_14055</name>
</gene>
<dbReference type="Pfam" id="PF13276">
    <property type="entry name" value="HTH_21"/>
    <property type="match status" value="1"/>
</dbReference>
<feature type="region of interest" description="Disordered" evidence="1">
    <location>
        <begin position="47"/>
        <end position="118"/>
    </location>
</feature>
<evidence type="ECO:0000313" key="4">
    <source>
        <dbReference type="Proteomes" id="UP000285530"/>
    </source>
</evidence>
<reference evidence="3 4" key="1">
    <citation type="submission" date="2018-09" db="EMBL/GenBank/DDBJ databases">
        <title>Paracoccus onubensis nov. sp. a moderate halophilic bacterium isolated from Gruta de las Maravillas (Aracena, Spain).</title>
        <authorList>
            <person name="Jurado V."/>
            <person name="Gutierrez-Patricio S."/>
            <person name="Gonzalez-Pimentel J.L."/>
            <person name="Laiz L."/>
            <person name="Saiz-Jimenez C."/>
        </authorList>
    </citation>
    <scope>NUCLEOTIDE SEQUENCE [LARGE SCALE GENOMIC DNA]</scope>
    <source>
        <strain evidence="3 4">DSM 19484</strain>
    </source>
</reference>
<dbReference type="InterPro" id="IPR025948">
    <property type="entry name" value="HTH-like_dom"/>
</dbReference>
<comment type="caution">
    <text evidence="3">The sequence shown here is derived from an EMBL/GenBank/DDBJ whole genome shotgun (WGS) entry which is preliminary data.</text>
</comment>
<name>A0A418ZSD5_9RHOB</name>
<feature type="domain" description="HTH-like" evidence="2">
    <location>
        <begin position="5"/>
        <end position="46"/>
    </location>
</feature>
<evidence type="ECO:0000256" key="1">
    <source>
        <dbReference type="SAM" id="MobiDB-lite"/>
    </source>
</evidence>